<feature type="region of interest" description="Disordered" evidence="1">
    <location>
        <begin position="239"/>
        <end position="271"/>
    </location>
</feature>
<dbReference type="InterPro" id="IPR011993">
    <property type="entry name" value="PH-like_dom_sf"/>
</dbReference>
<feature type="region of interest" description="Disordered" evidence="1">
    <location>
        <begin position="285"/>
        <end position="320"/>
    </location>
</feature>
<dbReference type="Proteomes" id="UP001187682">
    <property type="component" value="Unassembled WGS sequence"/>
</dbReference>
<accession>A0AAE8N033</accession>
<dbReference type="EMBL" id="ONZQ02000007">
    <property type="protein sequence ID" value="SPO02874.1"/>
    <property type="molecule type" value="Genomic_DNA"/>
</dbReference>
<dbReference type="PANTHER" id="PTHR37283">
    <property type="entry name" value="PH DOMAIN-CONTAINING PROTEIN YHR131C"/>
    <property type="match status" value="1"/>
</dbReference>
<reference evidence="3" key="1">
    <citation type="submission" date="2018-03" db="EMBL/GenBank/DDBJ databases">
        <authorList>
            <person name="Guldener U."/>
        </authorList>
    </citation>
    <scope>NUCLEOTIDE SEQUENCE</scope>
</reference>
<evidence type="ECO:0000259" key="2">
    <source>
        <dbReference type="SMART" id="SM00233"/>
    </source>
</evidence>
<dbReference type="Gene3D" id="2.30.29.30">
    <property type="entry name" value="Pleckstrin-homology domain (PH domain)/Phosphotyrosine-binding domain (PTB)"/>
    <property type="match status" value="1"/>
</dbReference>
<protein>
    <recommendedName>
        <fullName evidence="2">PH domain-containing protein</fullName>
    </recommendedName>
</protein>
<dbReference type="AlphaFoldDB" id="A0AAE8N033"/>
<gene>
    <name evidence="3" type="ORF">DNG_05552</name>
</gene>
<feature type="compositionally biased region" description="Acidic residues" evidence="1">
    <location>
        <begin position="285"/>
        <end position="294"/>
    </location>
</feature>
<dbReference type="InterPro" id="IPR001849">
    <property type="entry name" value="PH_domain"/>
</dbReference>
<dbReference type="PANTHER" id="PTHR37283:SF1">
    <property type="entry name" value="PH DOMAIN-CONTAINING PROTEIN YHR131C"/>
    <property type="match status" value="1"/>
</dbReference>
<evidence type="ECO:0000313" key="3">
    <source>
        <dbReference type="EMBL" id="SPO02874.1"/>
    </source>
</evidence>
<evidence type="ECO:0000256" key="1">
    <source>
        <dbReference type="SAM" id="MobiDB-lite"/>
    </source>
</evidence>
<feature type="region of interest" description="Disordered" evidence="1">
    <location>
        <begin position="1"/>
        <end position="82"/>
    </location>
</feature>
<name>A0AAE8N033_9PEZI</name>
<evidence type="ECO:0000313" key="4">
    <source>
        <dbReference type="Proteomes" id="UP001187682"/>
    </source>
</evidence>
<proteinExistence type="predicted"/>
<dbReference type="SUPFAM" id="SSF50729">
    <property type="entry name" value="PH domain-like"/>
    <property type="match status" value="1"/>
</dbReference>
<keyword evidence="4" id="KW-1185">Reference proteome</keyword>
<comment type="caution">
    <text evidence="3">The sequence shown here is derived from an EMBL/GenBank/DDBJ whole genome shotgun (WGS) entry which is preliminary data.</text>
</comment>
<dbReference type="SMART" id="SM00233">
    <property type="entry name" value="PH"/>
    <property type="match status" value="1"/>
</dbReference>
<organism evidence="3 4">
    <name type="scientific">Cephalotrichum gorgonifer</name>
    <dbReference type="NCBI Taxonomy" id="2041049"/>
    <lineage>
        <taxon>Eukaryota</taxon>
        <taxon>Fungi</taxon>
        <taxon>Dikarya</taxon>
        <taxon>Ascomycota</taxon>
        <taxon>Pezizomycotina</taxon>
        <taxon>Sordariomycetes</taxon>
        <taxon>Hypocreomycetidae</taxon>
        <taxon>Microascales</taxon>
        <taxon>Microascaceae</taxon>
        <taxon>Cephalotrichum</taxon>
    </lineage>
</organism>
<feature type="domain" description="PH" evidence="2">
    <location>
        <begin position="88"/>
        <end position="214"/>
    </location>
</feature>
<sequence length="414" mass="46536">MEPPSTLPDYASSPSPTGPPPRRRRLSMDDDIRYHQIVTTVNRRPSQHPPANDPNGQGKDEPPPPFPAGEAPAVEEGSEELPGYSCSVHCEGVFTKKMEIEHTTKRSEDRRWHACYVVLHGTALNVHYVKKDWGLGKSKGGPGISPDRPPWIKKGKLDKAYSLQYADVGIALDYQKRRHVIRVRAEADQFLLSCVELSTFLEWLEALFSAIDVAAPIDERDFPRDQSIPRIQRIQWIRGEPSDLSPPPLEDVDGDGTGAALPSGSSPHVTRMGEEEVLPIEYEDEDEAENDDDGSSYLPAASTSGNGDHLTGPSREPVGRLSTTSYHNDEIDYLSGKWAPAHHWGPIHDMHYAKLCYSVLLFRSPRKSNYIVTRGKKWFVDWMTGRMVRVLPPEYGEIDLFGPWQIVHTENRFL</sequence>